<dbReference type="GO" id="GO:0005524">
    <property type="term" value="F:ATP binding"/>
    <property type="evidence" value="ECO:0007669"/>
    <property type="project" value="UniProtKB-KW"/>
</dbReference>
<evidence type="ECO:0000256" key="3">
    <source>
        <dbReference type="ARBA" id="ARBA00012961"/>
    </source>
</evidence>
<evidence type="ECO:0000256" key="19">
    <source>
        <dbReference type="ARBA" id="ARBA00032809"/>
    </source>
</evidence>
<dbReference type="CDD" id="cd00071">
    <property type="entry name" value="GMPK"/>
    <property type="match status" value="1"/>
</dbReference>
<keyword evidence="14" id="KW-0805">Transcription regulation</keyword>
<sequence length="559" mass="63419">MPLQPLVLSGPSGGGKSTILNRAMREYPDSFAFSVSHTTRRPREGEQHGVHYWFTERKTMEEMISNGEFLEHAEFGGNLYGTSRKQVEDTEKTGKICVLDIELQGVRNIKNSHLQAKYILIKAPSINILEERLRNRGTETEETLQKRLRHAEEDMRAVTNDPHLFDYIIVNEELESAYTQFINAIKEDLEATRKKHQMATSFSRLPPLPALRDFIHLYKLRAKKVLSQNFLMDMNLTNKIVRTAGINEGDWVCEVGPGPGGITRAILDRGVSRCDVIELDQRMLPALRHVGEAAGGRLHVHHGDVLKTEIGDIWTEAGCSHGSQWTDDPPRLHIVGNLPFNIASPLIIKFLRDMSYRRGPWKYGRVPLTLTFQAEVARRLVSPIDCDTRSRISIMAQYIARPKLLFTIPGTCFVPPPKIDVGVVRFEPRVTPLIGVSFEVIEKVARQVFHYRQKYAIKGLKTLYPEEIADEMAHEVLKETRIDPTTTSIKLGVEQYGDMAKVYERQCRSMPGLFAYDYTKPKVTVEMLANGEKALPPKCPFTVDIPSKGISLRDFEIIS</sequence>
<comment type="similarity">
    <text evidence="2">Belongs to the guanylate kinase family.</text>
</comment>
<feature type="binding site" evidence="20">
    <location>
        <position position="229"/>
    </location>
    <ligand>
        <name>S-adenosyl-L-methionine</name>
        <dbReference type="ChEBI" id="CHEBI:59789"/>
    </ligand>
</feature>
<evidence type="ECO:0000256" key="15">
    <source>
        <dbReference type="ARBA" id="ARBA00023128"/>
    </source>
</evidence>
<dbReference type="SUPFAM" id="SSF53335">
    <property type="entry name" value="S-adenosyl-L-methionine-dependent methyltransferases"/>
    <property type="match status" value="1"/>
</dbReference>
<evidence type="ECO:0000256" key="7">
    <source>
        <dbReference type="ARBA" id="ARBA00022679"/>
    </source>
</evidence>
<dbReference type="GO" id="GO:0005739">
    <property type="term" value="C:mitochondrion"/>
    <property type="evidence" value="ECO:0007669"/>
    <property type="project" value="UniProtKB-SubCell"/>
</dbReference>
<dbReference type="PANTHER" id="PTHR23117">
    <property type="entry name" value="GUANYLATE KINASE-RELATED"/>
    <property type="match status" value="1"/>
</dbReference>
<dbReference type="Gene3D" id="3.40.50.150">
    <property type="entry name" value="Vaccinia Virus protein VP39"/>
    <property type="match status" value="1"/>
</dbReference>
<evidence type="ECO:0000256" key="10">
    <source>
        <dbReference type="ARBA" id="ARBA00022777"/>
    </source>
</evidence>
<dbReference type="EC" id="2.7.4.8" evidence="3"/>
<evidence type="ECO:0000256" key="1">
    <source>
        <dbReference type="ARBA" id="ARBA00004173"/>
    </source>
</evidence>
<evidence type="ECO:0000256" key="6">
    <source>
        <dbReference type="ARBA" id="ARBA00022603"/>
    </source>
</evidence>
<keyword evidence="16" id="KW-0804">Transcription</keyword>
<dbReference type="InterPro" id="IPR020590">
    <property type="entry name" value="Guanylate_kinase_CS"/>
</dbReference>
<dbReference type="SUPFAM" id="SSF52540">
    <property type="entry name" value="P-loop containing nucleoside triphosphate hydrolases"/>
    <property type="match status" value="1"/>
</dbReference>
<keyword evidence="7 20" id="KW-0808">Transferase</keyword>
<keyword evidence="15" id="KW-0496">Mitochondrion</keyword>
<reference evidence="23" key="1">
    <citation type="submission" date="2024-02" db="UniProtKB">
        <authorList>
            <consortium name="WormBaseParasite"/>
        </authorList>
    </citation>
    <scope>IDENTIFICATION</scope>
</reference>
<keyword evidence="22" id="KW-1185">Reference proteome</keyword>
<dbReference type="FunFam" id="3.40.50.150:FF:000109">
    <property type="entry name" value="rRNA adenine N(6)-methyltransferase"/>
    <property type="match status" value="1"/>
</dbReference>
<dbReference type="Proteomes" id="UP000887575">
    <property type="component" value="Unassembled WGS sequence"/>
</dbReference>
<comment type="subcellular location">
    <subcellularLocation>
        <location evidence="1">Mitochondrion</location>
    </subcellularLocation>
</comment>
<evidence type="ECO:0000256" key="14">
    <source>
        <dbReference type="ARBA" id="ARBA00023015"/>
    </source>
</evidence>
<dbReference type="SMART" id="SM00650">
    <property type="entry name" value="rADc"/>
    <property type="match status" value="1"/>
</dbReference>
<dbReference type="InterPro" id="IPR011530">
    <property type="entry name" value="rRNA_adenine_dimethylase"/>
</dbReference>
<dbReference type="InterPro" id="IPR027417">
    <property type="entry name" value="P-loop_NTPase"/>
</dbReference>
<dbReference type="FunFam" id="3.40.50.300:FF:000776">
    <property type="entry name" value="Guanylate kinase 2"/>
    <property type="match status" value="1"/>
</dbReference>
<dbReference type="InterPro" id="IPR020598">
    <property type="entry name" value="rRNA_Ade_methylase_Trfase_N"/>
</dbReference>
<dbReference type="InterPro" id="IPR017665">
    <property type="entry name" value="Guanylate_kinase"/>
</dbReference>
<dbReference type="InterPro" id="IPR001737">
    <property type="entry name" value="KsgA/Erm"/>
</dbReference>
<keyword evidence="13" id="KW-0809">Transit peptide</keyword>
<dbReference type="NCBIfam" id="TIGR03263">
    <property type="entry name" value="guanyl_kin"/>
    <property type="match status" value="1"/>
</dbReference>
<name>A0AAF3J2F8_9BILA</name>
<dbReference type="InterPro" id="IPR008144">
    <property type="entry name" value="Guanylate_kin-like_dom"/>
</dbReference>
<dbReference type="PROSITE" id="PS00856">
    <property type="entry name" value="GUANYLATE_KINASE_1"/>
    <property type="match status" value="1"/>
</dbReference>
<evidence type="ECO:0000256" key="11">
    <source>
        <dbReference type="ARBA" id="ARBA00022840"/>
    </source>
</evidence>
<comment type="similarity">
    <text evidence="20">Belongs to the class I-like SAM-binding methyltransferase superfamily. rRNA adenine N(6)-methyltransferase family.</text>
</comment>
<dbReference type="GO" id="GO:0004385">
    <property type="term" value="F:GMP kinase activity"/>
    <property type="evidence" value="ECO:0007669"/>
    <property type="project" value="UniProtKB-EC"/>
</dbReference>
<evidence type="ECO:0000313" key="23">
    <source>
        <dbReference type="WBParaSite" id="MBELARI_LOCUS12026"/>
    </source>
</evidence>
<dbReference type="InterPro" id="IPR029063">
    <property type="entry name" value="SAM-dependent_MTases_sf"/>
</dbReference>
<evidence type="ECO:0000256" key="13">
    <source>
        <dbReference type="ARBA" id="ARBA00022946"/>
    </source>
</evidence>
<feature type="binding site" evidence="20">
    <location>
        <position position="256"/>
    </location>
    <ligand>
        <name>S-adenosyl-L-methionine</name>
        <dbReference type="ChEBI" id="CHEBI:59789"/>
    </ligand>
</feature>
<keyword evidence="9" id="KW-0547">Nucleotide-binding</keyword>
<dbReference type="SMART" id="SM00072">
    <property type="entry name" value="GuKc"/>
    <property type="match status" value="1"/>
</dbReference>
<evidence type="ECO:0000256" key="4">
    <source>
        <dbReference type="ARBA" id="ARBA00018022"/>
    </source>
</evidence>
<dbReference type="GO" id="GO:0005829">
    <property type="term" value="C:cytosol"/>
    <property type="evidence" value="ECO:0007669"/>
    <property type="project" value="TreeGrafter"/>
</dbReference>
<dbReference type="FunFam" id="1.10.8.100:FF:000006">
    <property type="entry name" value="rRNA adenine N(6)-methyltransferase"/>
    <property type="match status" value="1"/>
</dbReference>
<dbReference type="CDD" id="cd02440">
    <property type="entry name" value="AdoMet_MTases"/>
    <property type="match status" value="1"/>
</dbReference>
<evidence type="ECO:0000259" key="21">
    <source>
        <dbReference type="PROSITE" id="PS50052"/>
    </source>
</evidence>
<dbReference type="InterPro" id="IPR023165">
    <property type="entry name" value="rRNA_Ade_diMease-like_C"/>
</dbReference>
<dbReference type="NCBIfam" id="TIGR00755">
    <property type="entry name" value="ksgA"/>
    <property type="match status" value="1"/>
</dbReference>
<dbReference type="Pfam" id="PF00398">
    <property type="entry name" value="RrnaAD"/>
    <property type="match status" value="1"/>
</dbReference>
<evidence type="ECO:0000256" key="2">
    <source>
        <dbReference type="ARBA" id="ARBA00005790"/>
    </source>
</evidence>
<evidence type="ECO:0000256" key="18">
    <source>
        <dbReference type="ARBA" id="ARBA00031610"/>
    </source>
</evidence>
<keyword evidence="5" id="KW-0698">rRNA processing</keyword>
<dbReference type="PANTHER" id="PTHR23117:SF13">
    <property type="entry name" value="GUANYLATE KINASE"/>
    <property type="match status" value="1"/>
</dbReference>
<evidence type="ECO:0000313" key="22">
    <source>
        <dbReference type="Proteomes" id="UP000887575"/>
    </source>
</evidence>
<feature type="binding site" evidence="20">
    <location>
        <position position="337"/>
    </location>
    <ligand>
        <name>S-adenosyl-L-methionine</name>
        <dbReference type="ChEBI" id="CHEBI:59789"/>
    </ligand>
</feature>
<accession>A0AAF3J2F8</accession>
<dbReference type="PROSITE" id="PS50052">
    <property type="entry name" value="GUANYLATE_KINASE_2"/>
    <property type="match status" value="1"/>
</dbReference>
<dbReference type="InterPro" id="IPR008145">
    <property type="entry name" value="GK/Ca_channel_bsu"/>
</dbReference>
<dbReference type="Gene3D" id="3.40.50.300">
    <property type="entry name" value="P-loop containing nucleotide triphosphate hydrolases"/>
    <property type="match status" value="1"/>
</dbReference>
<dbReference type="GO" id="GO:0000179">
    <property type="term" value="F:rRNA (adenine-N6,N6-)-dimethyltransferase activity"/>
    <property type="evidence" value="ECO:0007669"/>
    <property type="project" value="UniProtKB-UniRule"/>
</dbReference>
<keyword evidence="10" id="KW-0418">Kinase</keyword>
<dbReference type="GO" id="GO:0003723">
    <property type="term" value="F:RNA binding"/>
    <property type="evidence" value="ECO:0007669"/>
    <property type="project" value="UniProtKB-UniRule"/>
</dbReference>
<evidence type="ECO:0000256" key="5">
    <source>
        <dbReference type="ARBA" id="ARBA00022552"/>
    </source>
</evidence>
<feature type="binding site" evidence="20">
    <location>
        <position position="304"/>
    </location>
    <ligand>
        <name>S-adenosyl-L-methionine</name>
        <dbReference type="ChEBI" id="CHEBI:59789"/>
    </ligand>
</feature>
<keyword evidence="6 20" id="KW-0489">Methyltransferase</keyword>
<evidence type="ECO:0000256" key="16">
    <source>
        <dbReference type="ARBA" id="ARBA00023163"/>
    </source>
</evidence>
<dbReference type="WBParaSite" id="MBELARI_LOCUS12026">
    <property type="protein sequence ID" value="MBELARI_LOCUS12026"/>
    <property type="gene ID" value="MBELARI_LOCUS12026"/>
</dbReference>
<evidence type="ECO:0000256" key="8">
    <source>
        <dbReference type="ARBA" id="ARBA00022691"/>
    </source>
</evidence>
<keyword evidence="11" id="KW-0067">ATP-binding</keyword>
<organism evidence="22 23">
    <name type="scientific">Mesorhabditis belari</name>
    <dbReference type="NCBI Taxonomy" id="2138241"/>
    <lineage>
        <taxon>Eukaryota</taxon>
        <taxon>Metazoa</taxon>
        <taxon>Ecdysozoa</taxon>
        <taxon>Nematoda</taxon>
        <taxon>Chromadorea</taxon>
        <taxon>Rhabditida</taxon>
        <taxon>Rhabditina</taxon>
        <taxon>Rhabditomorpha</taxon>
        <taxon>Rhabditoidea</taxon>
        <taxon>Rhabditidae</taxon>
        <taxon>Mesorhabditinae</taxon>
        <taxon>Mesorhabditis</taxon>
    </lineage>
</organism>
<feature type="domain" description="Guanylate kinase-like" evidence="21">
    <location>
        <begin position="3"/>
        <end position="186"/>
    </location>
</feature>
<evidence type="ECO:0000256" key="20">
    <source>
        <dbReference type="PROSITE-ProRule" id="PRU01026"/>
    </source>
</evidence>
<evidence type="ECO:0000256" key="17">
    <source>
        <dbReference type="ARBA" id="ARBA00029705"/>
    </source>
</evidence>
<feature type="binding site" evidence="20">
    <location>
        <position position="278"/>
    </location>
    <ligand>
        <name>S-adenosyl-L-methionine</name>
        <dbReference type="ChEBI" id="CHEBI:59789"/>
    </ligand>
</feature>
<evidence type="ECO:0000256" key="9">
    <source>
        <dbReference type="ARBA" id="ARBA00022741"/>
    </source>
</evidence>
<evidence type="ECO:0000256" key="12">
    <source>
        <dbReference type="ARBA" id="ARBA00022884"/>
    </source>
</evidence>
<keyword evidence="12 20" id="KW-0694">RNA-binding</keyword>
<dbReference type="AlphaFoldDB" id="A0AAF3J2F8"/>
<feature type="binding site" evidence="20">
    <location>
        <position position="231"/>
    </location>
    <ligand>
        <name>S-adenosyl-L-methionine</name>
        <dbReference type="ChEBI" id="CHEBI:59789"/>
    </ligand>
</feature>
<protein>
    <recommendedName>
        <fullName evidence="4">Dimethyladenosine transferase 1, mitochondrial</fullName>
        <ecNumber evidence="3">2.7.4.8</ecNumber>
    </recommendedName>
    <alternativeName>
        <fullName evidence="17">Mitochondrial 12S rRNA dimethylase 1</fullName>
    </alternativeName>
    <alternativeName>
        <fullName evidence="18">Mitochondrial transcription factor B1</fullName>
    </alternativeName>
    <alternativeName>
        <fullName evidence="19">S-adenosylmethionine-6-N', N'-adenosyl(rRNA) dimethyltransferase 1</fullName>
    </alternativeName>
</protein>
<keyword evidence="8 20" id="KW-0949">S-adenosyl-L-methionine</keyword>
<proteinExistence type="inferred from homology"/>
<dbReference type="PROSITE" id="PS51689">
    <property type="entry name" value="SAM_RNA_A_N6_MT"/>
    <property type="match status" value="1"/>
</dbReference>
<dbReference type="Pfam" id="PF00625">
    <property type="entry name" value="Guanylate_kin"/>
    <property type="match status" value="1"/>
</dbReference>
<dbReference type="Gene3D" id="1.10.8.100">
    <property type="entry name" value="Ribosomal RNA adenine dimethylase-like, domain 2"/>
    <property type="match status" value="1"/>
</dbReference>